<dbReference type="Proteomes" id="UP000026714">
    <property type="component" value="Unassembled WGS sequence"/>
</dbReference>
<dbReference type="RefSeq" id="WP_037477813.1">
    <property type="nucleotide sequence ID" value="NZ_AZRA01000010.1"/>
</dbReference>
<organism evidence="1 2">
    <name type="scientific">Sphaerotilus natans subsp. natans DSM 6575</name>
    <dbReference type="NCBI Taxonomy" id="1286631"/>
    <lineage>
        <taxon>Bacteria</taxon>
        <taxon>Pseudomonadati</taxon>
        <taxon>Pseudomonadota</taxon>
        <taxon>Betaproteobacteria</taxon>
        <taxon>Burkholderiales</taxon>
        <taxon>Sphaerotilaceae</taxon>
        <taxon>Sphaerotilus</taxon>
    </lineage>
</organism>
<keyword evidence="2" id="KW-1185">Reference proteome</keyword>
<gene>
    <name evidence="1" type="ORF">X805_04760</name>
</gene>
<proteinExistence type="predicted"/>
<accession>A0A059KR09</accession>
<protein>
    <submittedName>
        <fullName evidence="1">Uncharacterized protein</fullName>
    </submittedName>
</protein>
<evidence type="ECO:0000313" key="2">
    <source>
        <dbReference type="Proteomes" id="UP000026714"/>
    </source>
</evidence>
<reference evidence="1 2" key="1">
    <citation type="journal article" date="2014" name="FEMS Microbiol. Ecol.">
        <title>Sphaerotilus natans encrusted with nanoball-shaped Fe(III) oxide minerals formed by nitrate-reducing mixotrophic Fe(II) oxidation.</title>
        <authorList>
            <person name="Park S."/>
            <person name="Kim D.H."/>
            <person name="Lee J.H."/>
            <person name="Hur H.G."/>
        </authorList>
    </citation>
    <scope>NUCLEOTIDE SEQUENCE [LARGE SCALE GENOMIC DNA]</scope>
    <source>
        <strain evidence="1 2">DSM 6575</strain>
    </source>
</reference>
<dbReference type="EMBL" id="AZRA01000010">
    <property type="protein sequence ID" value="KDB53922.1"/>
    <property type="molecule type" value="Genomic_DNA"/>
</dbReference>
<dbReference type="STRING" id="34103.SAMN05421778_11482"/>
<evidence type="ECO:0000313" key="1">
    <source>
        <dbReference type="EMBL" id="KDB53922.1"/>
    </source>
</evidence>
<dbReference type="AlphaFoldDB" id="A0A059KR09"/>
<comment type="caution">
    <text evidence="1">The sequence shown here is derived from an EMBL/GenBank/DDBJ whole genome shotgun (WGS) entry which is preliminary data.</text>
</comment>
<sequence length="67" mass="7470">MSITCKLPTRLPAKVIGNTPLCNCDGQPHFGLNLEVQGEVLRLLLTQEDLVMLMTEVRRYESQGAAR</sequence>
<name>A0A059KR09_9BURK</name>